<keyword evidence="1" id="KW-0812">Transmembrane</keyword>
<reference evidence="2 3" key="1">
    <citation type="journal article" date="2011" name="PLoS Genet.">
        <title>Azospirillum genomes reveal transition of bacteria from aquatic to terrestrial environments.</title>
        <authorList>
            <person name="Wisniewski-Dye F."/>
            <person name="Borziak K."/>
            <person name="Khalsa-Moyers G."/>
            <person name="Alexandre G."/>
            <person name="Sukharnikov L.O."/>
            <person name="Wuichet K."/>
            <person name="Hurst G.B."/>
            <person name="McDonald W.H."/>
            <person name="Robertson J.S."/>
            <person name="Barbe V."/>
            <person name="Calteau A."/>
            <person name="Rouy Z."/>
            <person name="Mangenot S."/>
            <person name="Prigent-Combaret C."/>
            <person name="Normand P."/>
            <person name="Boyer M."/>
            <person name="Siguier P."/>
            <person name="Dessaux Y."/>
            <person name="Elmerich C."/>
            <person name="Condemine G."/>
            <person name="Krishnen G."/>
            <person name="Kennedy I."/>
            <person name="Paterson A.H."/>
            <person name="Gonzalez V."/>
            <person name="Mavingui P."/>
            <person name="Zhulin I.B."/>
        </authorList>
    </citation>
    <scope>NUCLEOTIDE SEQUENCE [LARGE SCALE GENOMIC DNA]</scope>
    <source>
        <strain evidence="2 3">Sp245</strain>
    </source>
</reference>
<dbReference type="Proteomes" id="UP000007319">
    <property type="component" value="Chromosome"/>
</dbReference>
<evidence type="ECO:0000256" key="1">
    <source>
        <dbReference type="SAM" id="Phobius"/>
    </source>
</evidence>
<name>A0A9P1NMT4_9PROT</name>
<evidence type="ECO:0000313" key="2">
    <source>
        <dbReference type="EMBL" id="CCC99077.1"/>
    </source>
</evidence>
<organism evidence="2 3">
    <name type="scientific">Azospirillum baldaniorum</name>
    <dbReference type="NCBI Taxonomy" id="1064539"/>
    <lineage>
        <taxon>Bacteria</taxon>
        <taxon>Pseudomonadati</taxon>
        <taxon>Pseudomonadota</taxon>
        <taxon>Alphaproteobacteria</taxon>
        <taxon>Rhodospirillales</taxon>
        <taxon>Azospirillaceae</taxon>
        <taxon>Azospirillum</taxon>
    </lineage>
</organism>
<sequence length="64" mass="6560">MFGRPAALGAVPERRAAGASCSPIILQGVGRTAGLILGAASVAWIARDRFRSSGNRVQAGGRRP</sequence>
<keyword evidence="1" id="KW-0472">Membrane</keyword>
<evidence type="ECO:0000313" key="3">
    <source>
        <dbReference type="Proteomes" id="UP000007319"/>
    </source>
</evidence>
<feature type="transmembrane region" description="Helical" evidence="1">
    <location>
        <begin position="24"/>
        <end position="46"/>
    </location>
</feature>
<proteinExistence type="predicted"/>
<keyword evidence="3" id="KW-1185">Reference proteome</keyword>
<protein>
    <submittedName>
        <fullName evidence="2">Uncharacterized protein</fullName>
    </submittedName>
</protein>
<dbReference type="KEGG" id="abs:AZOBR_180147"/>
<dbReference type="EMBL" id="HE577327">
    <property type="protein sequence ID" value="CCC99077.1"/>
    <property type="molecule type" value="Genomic_DNA"/>
</dbReference>
<accession>A0A9P1NMT4</accession>
<gene>
    <name evidence="2" type="ORF">AZOBR_180147</name>
</gene>
<keyword evidence="1" id="KW-1133">Transmembrane helix</keyword>
<dbReference type="AlphaFoldDB" id="A0A9P1NMT4"/>